<dbReference type="Proteomes" id="UP001222027">
    <property type="component" value="Unassembled WGS sequence"/>
</dbReference>
<evidence type="ECO:0000256" key="9">
    <source>
        <dbReference type="RuleBase" id="RU363100"/>
    </source>
</evidence>
<evidence type="ECO:0000256" key="6">
    <source>
        <dbReference type="ARBA" id="ARBA00022989"/>
    </source>
</evidence>
<keyword evidence="6" id="KW-1133">Transmembrane helix</keyword>
<comment type="similarity">
    <text evidence="2 9">Belongs to the mitochondrial pyruvate carrier (MPC) (TC 2.A.105) family.</text>
</comment>
<evidence type="ECO:0000256" key="1">
    <source>
        <dbReference type="ARBA" id="ARBA00004448"/>
    </source>
</evidence>
<dbReference type="PANTHER" id="PTHR14154">
    <property type="entry name" value="UPF0041 BRAIN PROTEIN 44-RELATED"/>
    <property type="match status" value="1"/>
</dbReference>
<evidence type="ECO:0000256" key="2">
    <source>
        <dbReference type="ARBA" id="ARBA00006416"/>
    </source>
</evidence>
<proteinExistence type="inferred from homology"/>
<keyword evidence="8" id="KW-0472">Membrane</keyword>
<keyword evidence="7 9" id="KW-0496">Mitochondrion</keyword>
<comment type="function">
    <text evidence="9">Mediates the uptake of pyruvate into mitochondria.</text>
</comment>
<keyword evidence="11" id="KW-1185">Reference proteome</keyword>
<dbReference type="Pfam" id="PF03650">
    <property type="entry name" value="MPC"/>
    <property type="match status" value="1"/>
</dbReference>
<dbReference type="GO" id="GO:0006850">
    <property type="term" value="P:pyruvate import into mitochondria"/>
    <property type="evidence" value="ECO:0007669"/>
    <property type="project" value="InterPro"/>
</dbReference>
<keyword evidence="5 9" id="KW-0999">Mitochondrion inner membrane</keyword>
<evidence type="ECO:0000313" key="10">
    <source>
        <dbReference type="EMBL" id="KAJ8512245.1"/>
    </source>
</evidence>
<evidence type="ECO:0000256" key="5">
    <source>
        <dbReference type="ARBA" id="ARBA00022792"/>
    </source>
</evidence>
<comment type="subcellular location">
    <subcellularLocation>
        <location evidence="1 9">Mitochondrion inner membrane</location>
        <topology evidence="1 9">Multi-pass membrane protein</topology>
    </subcellularLocation>
</comment>
<name>A0AAV8RYS4_ENSVE</name>
<accession>A0AAV8RYS4</accession>
<evidence type="ECO:0000313" key="11">
    <source>
        <dbReference type="Proteomes" id="UP001222027"/>
    </source>
</evidence>
<dbReference type="AlphaFoldDB" id="A0AAV8RYS4"/>
<evidence type="ECO:0000256" key="8">
    <source>
        <dbReference type="ARBA" id="ARBA00023136"/>
    </source>
</evidence>
<keyword evidence="3 9" id="KW-0813">Transport</keyword>
<dbReference type="InterPro" id="IPR005336">
    <property type="entry name" value="MPC"/>
</dbReference>
<comment type="caution">
    <text evidence="10">The sequence shown here is derived from an EMBL/GenBank/DDBJ whole genome shotgun (WGS) entry which is preliminary data.</text>
</comment>
<gene>
    <name evidence="10" type="ORF">OPV22_002679</name>
</gene>
<organism evidence="10 11">
    <name type="scientific">Ensete ventricosum</name>
    <name type="common">Abyssinian banana</name>
    <name type="synonym">Musa ensete</name>
    <dbReference type="NCBI Taxonomy" id="4639"/>
    <lineage>
        <taxon>Eukaryota</taxon>
        <taxon>Viridiplantae</taxon>
        <taxon>Streptophyta</taxon>
        <taxon>Embryophyta</taxon>
        <taxon>Tracheophyta</taxon>
        <taxon>Spermatophyta</taxon>
        <taxon>Magnoliopsida</taxon>
        <taxon>Liliopsida</taxon>
        <taxon>Zingiberales</taxon>
        <taxon>Musaceae</taxon>
        <taxon>Ensete</taxon>
    </lineage>
</organism>
<evidence type="ECO:0000256" key="7">
    <source>
        <dbReference type="ARBA" id="ARBA00023128"/>
    </source>
</evidence>
<dbReference type="EMBL" id="JAQQAF010000001">
    <property type="protein sequence ID" value="KAJ8512245.1"/>
    <property type="molecule type" value="Genomic_DNA"/>
</dbReference>
<evidence type="ECO:0000256" key="4">
    <source>
        <dbReference type="ARBA" id="ARBA00022692"/>
    </source>
</evidence>
<reference evidence="10 11" key="1">
    <citation type="submission" date="2022-12" db="EMBL/GenBank/DDBJ databases">
        <title>Chromosome-scale assembly of the Ensete ventricosum genome.</title>
        <authorList>
            <person name="Dussert Y."/>
            <person name="Stocks J."/>
            <person name="Wendawek A."/>
            <person name="Woldeyes F."/>
            <person name="Nichols R.A."/>
            <person name="Borrell J.S."/>
        </authorList>
    </citation>
    <scope>NUCLEOTIDE SEQUENCE [LARGE SCALE GENOMIC DNA]</scope>
    <source>
        <strain evidence="11">cv. Maze</strain>
        <tissue evidence="10">Seeds</tissue>
    </source>
</reference>
<keyword evidence="4" id="KW-0812">Transmembrane</keyword>
<sequence>MLDEEAPLSYMQDPTQKKAMHASITSQTLLPFESLPRFRRGSVGLQLLKDSIYKALFGSLAVVQARGAPPTKRLERKPTGPKTIHFWAPTFKWGISIANVADFSKPPEKISYPQQVAVTCTGLIWSRYSTVITPKNWNLFSVNVVMAGTGIYQLARKTRHDYFSEVQEVPAKES</sequence>
<dbReference type="GO" id="GO:0005743">
    <property type="term" value="C:mitochondrial inner membrane"/>
    <property type="evidence" value="ECO:0007669"/>
    <property type="project" value="UniProtKB-SubCell"/>
</dbReference>
<evidence type="ECO:0000256" key="3">
    <source>
        <dbReference type="ARBA" id="ARBA00022448"/>
    </source>
</evidence>
<protein>
    <recommendedName>
        <fullName evidence="9">Mitochondrial pyruvate carrier</fullName>
    </recommendedName>
</protein>